<organism evidence="1 2">
    <name type="scientific">Desulfonema magnum</name>
    <dbReference type="NCBI Taxonomy" id="45655"/>
    <lineage>
        <taxon>Bacteria</taxon>
        <taxon>Pseudomonadati</taxon>
        <taxon>Thermodesulfobacteriota</taxon>
        <taxon>Desulfobacteria</taxon>
        <taxon>Desulfobacterales</taxon>
        <taxon>Desulfococcaceae</taxon>
        <taxon>Desulfonema</taxon>
    </lineage>
</organism>
<evidence type="ECO:0000313" key="1">
    <source>
        <dbReference type="EMBL" id="QTA91203.1"/>
    </source>
</evidence>
<gene>
    <name evidence="1" type="ORF">dnm_072680</name>
</gene>
<dbReference type="EMBL" id="CP061800">
    <property type="protein sequence ID" value="QTA91203.1"/>
    <property type="molecule type" value="Genomic_DNA"/>
</dbReference>
<sequence>METQLFHIFRNTPLGRETLLQSIYFCKKIGASPAIYIPKFTKFLMYFENDVVQVDLDESYLTAPNTASDHATELLLQGGFNPRFLEPKNYTASTLPDIPTNFDFMCCPRSISDLSSKIGLGYIGPRVRRIVTSARFPVLISSPVYKPWKSITVFFGGSANAVKALRLGCRISRVSGIPLDVFTHAENRNKEVYEKIIQKENLEEDMALYADKWHIFEKGTFEENLYEVPHDSLVILGAFGHGLIKDIVFGSKMEKIQSVISNNLLIVGPKYTATT</sequence>
<accession>A0A975BTK7</accession>
<dbReference type="Gene3D" id="3.40.50.12370">
    <property type="match status" value="1"/>
</dbReference>
<name>A0A975BTK7_9BACT</name>
<dbReference type="Proteomes" id="UP000663722">
    <property type="component" value="Chromosome"/>
</dbReference>
<reference evidence="1" key="1">
    <citation type="journal article" date="2021" name="Microb. Physiol.">
        <title>Proteogenomic Insights into the Physiology of Marine, Sulfate-Reducing, Filamentous Desulfonema limicola and Desulfonema magnum.</title>
        <authorList>
            <person name="Schnaars V."/>
            <person name="Wohlbrand L."/>
            <person name="Scheve S."/>
            <person name="Hinrichs C."/>
            <person name="Reinhardt R."/>
            <person name="Rabus R."/>
        </authorList>
    </citation>
    <scope>NUCLEOTIDE SEQUENCE</scope>
    <source>
        <strain evidence="1">4be13</strain>
    </source>
</reference>
<evidence type="ECO:0000313" key="2">
    <source>
        <dbReference type="Proteomes" id="UP000663722"/>
    </source>
</evidence>
<proteinExistence type="predicted"/>
<protein>
    <recommendedName>
        <fullName evidence="3">Universal stress protein</fullName>
    </recommendedName>
</protein>
<dbReference type="KEGG" id="dmm:dnm_072680"/>
<dbReference type="SUPFAM" id="SSF52402">
    <property type="entry name" value="Adenine nucleotide alpha hydrolases-like"/>
    <property type="match status" value="1"/>
</dbReference>
<evidence type="ECO:0008006" key="3">
    <source>
        <dbReference type="Google" id="ProtNLM"/>
    </source>
</evidence>
<dbReference type="RefSeq" id="WP_207679077.1">
    <property type="nucleotide sequence ID" value="NZ_CP061800.1"/>
</dbReference>
<dbReference type="AlphaFoldDB" id="A0A975BTK7"/>
<keyword evidence="2" id="KW-1185">Reference proteome</keyword>